<gene>
    <name evidence="4" type="ORF">DT594_18475</name>
</gene>
<name>A0A7V7GMC7_9GAMM</name>
<dbReference type="Proteomes" id="UP000463138">
    <property type="component" value="Unassembled WGS sequence"/>
</dbReference>
<feature type="chain" id="PRO_5030562037" evidence="2">
    <location>
        <begin position="19"/>
        <end position="272"/>
    </location>
</feature>
<keyword evidence="1 2" id="KW-0732">Signal</keyword>
<evidence type="ECO:0000313" key="4">
    <source>
        <dbReference type="EMBL" id="KAA0690134.1"/>
    </source>
</evidence>
<dbReference type="Pfam" id="PF01497">
    <property type="entry name" value="Peripla_BP_2"/>
    <property type="match status" value="1"/>
</dbReference>
<protein>
    <submittedName>
        <fullName evidence="4">Cobalamin-binding protein</fullName>
    </submittedName>
</protein>
<comment type="caution">
    <text evidence="4">The sequence shown here is derived from an EMBL/GenBank/DDBJ whole genome shotgun (WGS) entry which is preliminary data.</text>
</comment>
<keyword evidence="5" id="KW-1185">Reference proteome</keyword>
<dbReference type="RefSeq" id="WP_149334581.1">
    <property type="nucleotide sequence ID" value="NZ_QOVF01000011.1"/>
</dbReference>
<organism evidence="4 5">
    <name type="scientific">Halopseudomonas laoshanensis</name>
    <dbReference type="NCBI Taxonomy" id="2268758"/>
    <lineage>
        <taxon>Bacteria</taxon>
        <taxon>Pseudomonadati</taxon>
        <taxon>Pseudomonadota</taxon>
        <taxon>Gammaproteobacteria</taxon>
        <taxon>Pseudomonadales</taxon>
        <taxon>Pseudomonadaceae</taxon>
        <taxon>Halopseudomonas</taxon>
    </lineage>
</organism>
<dbReference type="SUPFAM" id="SSF53807">
    <property type="entry name" value="Helical backbone' metal receptor"/>
    <property type="match status" value="1"/>
</dbReference>
<evidence type="ECO:0000256" key="2">
    <source>
        <dbReference type="SAM" id="SignalP"/>
    </source>
</evidence>
<accession>A0A7V7GMC7</accession>
<evidence type="ECO:0000259" key="3">
    <source>
        <dbReference type="PROSITE" id="PS50983"/>
    </source>
</evidence>
<sequence length="272" mass="30219">MRAGWLAGLLLFCLPLAAAPRVVSLAPFLTDMVVQLDAVDQLVGVLDDGQLPLELESVPRIGSHQSLSRELILAQNPDLVLAWTSGNPPELLDTLETWGIRVERFDPQRLADITQMTRRLGVLLERSEAAETLLNGYEQKLQGLHRPVTNNAPRVFVQLWDEPLYTVSDNQLIGDALRHCGARNVFADLPIYAPQVGFESVLAADPDLILVLDDQPAAEHPWVRRWRQFPQMRAVREEQLKVMNGDSLVRPTPQIVSGVQALCALVGVPETH</sequence>
<dbReference type="InterPro" id="IPR054828">
    <property type="entry name" value="Vit_B12_bind_prot"/>
</dbReference>
<dbReference type="InterPro" id="IPR050902">
    <property type="entry name" value="ABC_Transporter_SBP"/>
</dbReference>
<dbReference type="PANTHER" id="PTHR30535:SF34">
    <property type="entry name" value="MOLYBDATE-BINDING PROTEIN MOLA"/>
    <property type="match status" value="1"/>
</dbReference>
<dbReference type="PROSITE" id="PS50983">
    <property type="entry name" value="FE_B12_PBP"/>
    <property type="match status" value="1"/>
</dbReference>
<dbReference type="PANTHER" id="PTHR30535">
    <property type="entry name" value="VITAMIN B12-BINDING PROTEIN"/>
    <property type="match status" value="1"/>
</dbReference>
<dbReference type="CDD" id="cd01144">
    <property type="entry name" value="BtuF"/>
    <property type="match status" value="1"/>
</dbReference>
<reference evidence="4 5" key="1">
    <citation type="submission" date="2018-07" db="EMBL/GenBank/DDBJ databases">
        <title>Pseudomonas laoshanensis sp. nov., isolated from soil.</title>
        <authorList>
            <person name="Sun J."/>
            <person name="Yu L."/>
            <person name="Wang M."/>
            <person name="Zhang C."/>
        </authorList>
    </citation>
    <scope>NUCLEOTIDE SEQUENCE [LARGE SCALE GENOMIC DNA]</scope>
    <source>
        <strain evidence="4 5">Y22</strain>
    </source>
</reference>
<proteinExistence type="predicted"/>
<evidence type="ECO:0000256" key="1">
    <source>
        <dbReference type="ARBA" id="ARBA00022729"/>
    </source>
</evidence>
<dbReference type="Gene3D" id="3.40.50.1980">
    <property type="entry name" value="Nitrogenase molybdenum iron protein domain"/>
    <property type="match status" value="2"/>
</dbReference>
<dbReference type="InterPro" id="IPR002491">
    <property type="entry name" value="ABC_transptr_periplasmic_BD"/>
</dbReference>
<feature type="signal peptide" evidence="2">
    <location>
        <begin position="1"/>
        <end position="18"/>
    </location>
</feature>
<dbReference type="AlphaFoldDB" id="A0A7V7GMC7"/>
<evidence type="ECO:0000313" key="5">
    <source>
        <dbReference type="Proteomes" id="UP000463138"/>
    </source>
</evidence>
<feature type="domain" description="Fe/B12 periplasmic-binding" evidence="3">
    <location>
        <begin position="21"/>
        <end position="272"/>
    </location>
</feature>
<dbReference type="OrthoDB" id="6495095at2"/>
<dbReference type="EMBL" id="QOVF01000011">
    <property type="protein sequence ID" value="KAA0690134.1"/>
    <property type="molecule type" value="Genomic_DNA"/>
</dbReference>
<dbReference type="NCBIfam" id="NF038402">
    <property type="entry name" value="TroA_like"/>
    <property type="match status" value="1"/>
</dbReference>